<reference evidence="1 2" key="1">
    <citation type="submission" date="2020-07" db="EMBL/GenBank/DDBJ databases">
        <title>Telomere length de novo assembly of all 7 chromosomes of the fungus, Metarhizium brunneum, using a novel assembly pipeline.</title>
        <authorList>
            <person name="Saud z."/>
            <person name="Kortsinoglou A."/>
            <person name="Kouvelis V.N."/>
            <person name="Butt T.M."/>
        </authorList>
    </citation>
    <scope>NUCLEOTIDE SEQUENCE [LARGE SCALE GENOMIC DNA]</scope>
    <source>
        <strain evidence="1 2">4556</strain>
    </source>
</reference>
<dbReference type="GeneID" id="26237892"/>
<sequence length="192" mass="22330">MAPSFLMRLVFPEGEMESYDLLPLDQMTCQLRYQLYKSSKDVINANQPGTMFDGALISMRLRTTTHLLMITAEVGDYCGTAWVLDDLNDSFLLKWYFAAKDLDPVMAAIGNGHIDTVKLFLLLTSWSVTEEMLTRARTFERQEMIAFLVRWQQQPRVLEDADKDRVRVGWKVWRQSPDMRFEDVWAEMEDAA</sequence>
<keyword evidence="2" id="KW-1185">Reference proteome</keyword>
<dbReference type="EMBL" id="CP058932">
    <property type="protein sequence ID" value="QLI65077.1"/>
    <property type="molecule type" value="Genomic_DNA"/>
</dbReference>
<evidence type="ECO:0000313" key="1">
    <source>
        <dbReference type="EMBL" id="QLI65077.1"/>
    </source>
</evidence>
<name>A0A7D5URI8_9HYPO</name>
<proteinExistence type="predicted"/>
<dbReference type="Proteomes" id="UP000510686">
    <property type="component" value="Chromosome 1"/>
</dbReference>
<dbReference type="AlphaFoldDB" id="A0A7D5URI8"/>
<dbReference type="OrthoDB" id="10368955at2759"/>
<dbReference type="KEGG" id="mbrn:26237892"/>
<accession>A0A7D5URI8</accession>
<evidence type="ECO:0000313" key="2">
    <source>
        <dbReference type="Proteomes" id="UP000510686"/>
    </source>
</evidence>
<protein>
    <submittedName>
        <fullName evidence="1">Uncharacterized protein</fullName>
    </submittedName>
</protein>
<dbReference type="RefSeq" id="XP_014548448.2">
    <property type="nucleotide sequence ID" value="XM_014692962.2"/>
</dbReference>
<organism evidence="1 2">
    <name type="scientific">Metarhizium brunneum</name>
    <dbReference type="NCBI Taxonomy" id="500148"/>
    <lineage>
        <taxon>Eukaryota</taxon>
        <taxon>Fungi</taxon>
        <taxon>Dikarya</taxon>
        <taxon>Ascomycota</taxon>
        <taxon>Pezizomycotina</taxon>
        <taxon>Sordariomycetes</taxon>
        <taxon>Hypocreomycetidae</taxon>
        <taxon>Hypocreales</taxon>
        <taxon>Clavicipitaceae</taxon>
        <taxon>Metarhizium</taxon>
    </lineage>
</organism>
<gene>
    <name evidence="1" type="ORF">G6M90_00g020990</name>
</gene>